<evidence type="ECO:0000313" key="3">
    <source>
        <dbReference type="RefSeq" id="XP_009773974.1"/>
    </source>
</evidence>
<name>A0A1U7WH58_NICSY</name>
<accession>A0A1U7WH58</accession>
<evidence type="ECO:0000313" key="2">
    <source>
        <dbReference type="Proteomes" id="UP000189701"/>
    </source>
</evidence>
<dbReference type="RefSeq" id="XP_009773974.1">
    <property type="nucleotide sequence ID" value="XM_009775672.1"/>
</dbReference>
<gene>
    <name evidence="3" type="primary">LOC104224096</name>
</gene>
<proteinExistence type="predicted"/>
<dbReference type="Proteomes" id="UP000189701">
    <property type="component" value="Unplaced"/>
</dbReference>
<feature type="region of interest" description="Disordered" evidence="1">
    <location>
        <begin position="173"/>
        <end position="195"/>
    </location>
</feature>
<protein>
    <submittedName>
        <fullName evidence="3">Uncharacterized protein LOC104224096</fullName>
    </submittedName>
</protein>
<reference evidence="2" key="1">
    <citation type="journal article" date="2013" name="Genome Biol.">
        <title>Reference genomes and transcriptomes of Nicotiana sylvestris and Nicotiana tomentosiformis.</title>
        <authorList>
            <person name="Sierro N."/>
            <person name="Battey J.N."/>
            <person name="Ouadi S."/>
            <person name="Bovet L."/>
            <person name="Goepfert S."/>
            <person name="Bakaher N."/>
            <person name="Peitsch M.C."/>
            <person name="Ivanov N.V."/>
        </authorList>
    </citation>
    <scope>NUCLEOTIDE SEQUENCE [LARGE SCALE GENOMIC DNA]</scope>
</reference>
<evidence type="ECO:0000256" key="1">
    <source>
        <dbReference type="SAM" id="MobiDB-lite"/>
    </source>
</evidence>
<organism evidence="2 3">
    <name type="scientific">Nicotiana sylvestris</name>
    <name type="common">Wood tobacco</name>
    <name type="synonym">South American tobacco</name>
    <dbReference type="NCBI Taxonomy" id="4096"/>
    <lineage>
        <taxon>Eukaryota</taxon>
        <taxon>Viridiplantae</taxon>
        <taxon>Streptophyta</taxon>
        <taxon>Embryophyta</taxon>
        <taxon>Tracheophyta</taxon>
        <taxon>Spermatophyta</taxon>
        <taxon>Magnoliopsida</taxon>
        <taxon>eudicotyledons</taxon>
        <taxon>Gunneridae</taxon>
        <taxon>Pentapetalae</taxon>
        <taxon>asterids</taxon>
        <taxon>lamiids</taxon>
        <taxon>Solanales</taxon>
        <taxon>Solanaceae</taxon>
        <taxon>Nicotianoideae</taxon>
        <taxon>Nicotianeae</taxon>
        <taxon>Nicotiana</taxon>
    </lineage>
</organism>
<dbReference type="AlphaFoldDB" id="A0A1U7WH58"/>
<feature type="region of interest" description="Disordered" evidence="1">
    <location>
        <begin position="1"/>
        <end position="28"/>
    </location>
</feature>
<sequence>MEKLVKKVDKHKGHEGHDAGQGCNAQFQKGPLKGINNTIPTVSTDEVQNASAIATTHGVQQKKLLLLQKASAIANDRATDGNDVQFQSNFQHNSGTDVQHANQQGMSSAIVAKSKSWADRVEEQEDDPAVVHSNQQQIVGTIDPNNEVHFHTSVIISVEERKLLDSMEGNNVVSRDDRGYESNEELSTPEEVGSSSNLNVTNNVFIPYSRQLLINSGQKQMRLSSTIDLLSHDRQLLDAMLNTDPFDILGRDPYSANRGNRSRNEVYRQQQSKPIYVKSQDEPNLDVQGVLDMPNQRTADNDTVVEGEVIEGLP</sequence>
<keyword evidence="2" id="KW-1185">Reference proteome</keyword>
<reference evidence="3" key="2">
    <citation type="submission" date="2025-08" db="UniProtKB">
        <authorList>
            <consortium name="RefSeq"/>
        </authorList>
    </citation>
    <scope>IDENTIFICATION</scope>
    <source>
        <tissue evidence="3">Leaf</tissue>
    </source>
</reference>